<dbReference type="RefSeq" id="WP_190895988.1">
    <property type="nucleotide sequence ID" value="NZ_JACJTE010000018.1"/>
</dbReference>
<dbReference type="Proteomes" id="UP000604661">
    <property type="component" value="Unassembled WGS sequence"/>
</dbReference>
<gene>
    <name evidence="1" type="ORF">H6G95_17655</name>
</gene>
<evidence type="ECO:0000313" key="1">
    <source>
        <dbReference type="EMBL" id="MBD2562407.1"/>
    </source>
</evidence>
<protein>
    <recommendedName>
        <fullName evidence="3">Proteinase inhibitor I42 chagasin domain-containing protein</fullName>
    </recommendedName>
</protein>
<accession>A0ABR8EX55</accession>
<evidence type="ECO:0000313" key="2">
    <source>
        <dbReference type="Proteomes" id="UP000604661"/>
    </source>
</evidence>
<sequence length="179" mass="19920">MRIWATTAVLASSWLISGVIGSEPINATSVLVENAISSPASPAPTKKKQITVSNIEFGLKRVDSKGNVTIFQTKRVPLQQGNAYGWRIKLKDYQGEVKWREVLRLPKPPETWGTDKGEDFSMSADGMTSVTRRTQSAPEGVIENFWTITPGDPVGKHEIEVYIDDRLISTFEFEIIPVK</sequence>
<proteinExistence type="predicted"/>
<reference evidence="1 2" key="1">
    <citation type="journal article" date="2020" name="ISME J.">
        <title>Comparative genomics reveals insights into cyanobacterial evolution and habitat adaptation.</title>
        <authorList>
            <person name="Chen M.Y."/>
            <person name="Teng W.K."/>
            <person name="Zhao L."/>
            <person name="Hu C.X."/>
            <person name="Zhou Y.K."/>
            <person name="Han B.P."/>
            <person name="Song L.R."/>
            <person name="Shu W.S."/>
        </authorList>
    </citation>
    <scope>NUCLEOTIDE SEQUENCE [LARGE SCALE GENOMIC DNA]</scope>
    <source>
        <strain evidence="1 2">FACHB-391</strain>
    </source>
</reference>
<organism evidence="1 2">
    <name type="scientific">Nostoc linckia FACHB-391</name>
    <dbReference type="NCBI Taxonomy" id="2692906"/>
    <lineage>
        <taxon>Bacteria</taxon>
        <taxon>Bacillati</taxon>
        <taxon>Cyanobacteriota</taxon>
        <taxon>Cyanophyceae</taxon>
        <taxon>Nostocales</taxon>
        <taxon>Nostocaceae</taxon>
        <taxon>Nostoc</taxon>
    </lineage>
</organism>
<evidence type="ECO:0008006" key="3">
    <source>
        <dbReference type="Google" id="ProtNLM"/>
    </source>
</evidence>
<comment type="caution">
    <text evidence="1">The sequence shown here is derived from an EMBL/GenBank/DDBJ whole genome shotgun (WGS) entry which is preliminary data.</text>
</comment>
<name>A0ABR8EX55_NOSLI</name>
<keyword evidence="2" id="KW-1185">Reference proteome</keyword>
<dbReference type="EMBL" id="JACJTE010000018">
    <property type="protein sequence ID" value="MBD2562407.1"/>
    <property type="molecule type" value="Genomic_DNA"/>
</dbReference>